<keyword evidence="3 6" id="KW-0812">Transmembrane</keyword>
<evidence type="ECO:0000256" key="6">
    <source>
        <dbReference type="SAM" id="Phobius"/>
    </source>
</evidence>
<dbReference type="PANTHER" id="PTHR23320:SF130">
    <property type="entry name" value="TRANSMEMBRANE PROTEIN 212"/>
    <property type="match status" value="1"/>
</dbReference>
<keyword evidence="8" id="KW-1185">Reference proteome</keyword>
<comment type="similarity">
    <text evidence="2">Belongs to the MS4A family.</text>
</comment>
<dbReference type="OrthoDB" id="5967320at2759"/>
<feature type="transmembrane region" description="Helical" evidence="6">
    <location>
        <begin position="106"/>
        <end position="130"/>
    </location>
</feature>
<comment type="subcellular location">
    <subcellularLocation>
        <location evidence="1">Membrane</location>
        <topology evidence="1">Multi-pass membrane protein</topology>
    </subcellularLocation>
</comment>
<dbReference type="Pfam" id="PF04103">
    <property type="entry name" value="CD20"/>
    <property type="match status" value="1"/>
</dbReference>
<dbReference type="PANTHER" id="PTHR23320">
    <property type="entry name" value="MEMBRANE-SPANNING 4-DOMAINS SUBFAMILY A MS4A -RELATED"/>
    <property type="match status" value="1"/>
</dbReference>
<evidence type="ECO:0000256" key="2">
    <source>
        <dbReference type="ARBA" id="ARBA00009565"/>
    </source>
</evidence>
<feature type="transmembrane region" description="Helical" evidence="6">
    <location>
        <begin position="50"/>
        <end position="70"/>
    </location>
</feature>
<sequence length="664" mass="70423">MAGRSGLMRNLGIAHIVFGILLTIFGIAELRVTSKANVFLRYFLSKGKTYYFGVWIGIWMLVTGIVGIFVSRRDHKVCIGAFIFLSIFSSLFGLTILVAYGTYLSLIWFIAVLFPLPVAIAGAITVLGVVEFIIGLWAGIHSCLTVVDETPLMEEALRGQHLPFNDNPGFDKANGREEVLVSVPLERELERTTDVGAFRSTVQEHQPQIFPLRVMGNTQVGVTGILGVVGTSEAQTTSRYIFVGVTGILGVVGTCKERTTSRNIFSAIFMGFSITSAVLGGIIIIVYSLTISLDSDDSENYSDKPGDSGYEGEMAISGIILFLGILELLMGICAATCCCLMKGHMMQSAMTHGHHGPVAAPMQTPGGLVAVETDSQVPQGDQPQMIMVPAFGDMGGQPQVMHVPLASGAMPTVPVSQRVEMAESAGHGKYMTLNNEQGQMMQPAMTYGHGGPVAVQMQTPGGLVAMETDSQVPCGLAAVETDSQVPQGGQPQMFMVPASGAMGGQPQVMQFPPVSEAMPAAPLYQRMEMAESAGHGKYMTLNNEQMGVTGILGVLGTRKERTTSRDTIGQMMQPVLTYGHGGPVAVPMQAPGGLVASETDSQFPQGGQPQVFMMPASGAIGGQPLVMQMPPADASMPTAPVSQGVEMAESAGHGKYMALNNEQV</sequence>
<feature type="transmembrane region" description="Helical" evidence="6">
    <location>
        <begin position="12"/>
        <end position="30"/>
    </location>
</feature>
<evidence type="ECO:0000313" key="7">
    <source>
        <dbReference type="EMBL" id="PFX15819.1"/>
    </source>
</evidence>
<keyword evidence="5 6" id="KW-0472">Membrane</keyword>
<dbReference type="EMBL" id="LSMT01000606">
    <property type="protein sequence ID" value="PFX15819.1"/>
    <property type="molecule type" value="Genomic_DNA"/>
</dbReference>
<feature type="transmembrane region" description="Helical" evidence="6">
    <location>
        <begin position="264"/>
        <end position="289"/>
    </location>
</feature>
<comment type="caution">
    <text evidence="7">The sequence shown here is derived from an EMBL/GenBank/DDBJ whole genome shotgun (WGS) entry which is preliminary data.</text>
</comment>
<organism evidence="7 8">
    <name type="scientific">Stylophora pistillata</name>
    <name type="common">Smooth cauliflower coral</name>
    <dbReference type="NCBI Taxonomy" id="50429"/>
    <lineage>
        <taxon>Eukaryota</taxon>
        <taxon>Metazoa</taxon>
        <taxon>Cnidaria</taxon>
        <taxon>Anthozoa</taxon>
        <taxon>Hexacorallia</taxon>
        <taxon>Scleractinia</taxon>
        <taxon>Astrocoeniina</taxon>
        <taxon>Pocilloporidae</taxon>
        <taxon>Stylophora</taxon>
    </lineage>
</organism>
<gene>
    <name evidence="7" type="ORF">AWC38_SpisGene19940</name>
</gene>
<feature type="transmembrane region" description="Helical" evidence="6">
    <location>
        <begin position="77"/>
        <end position="100"/>
    </location>
</feature>
<accession>A0A2B4RG83</accession>
<reference evidence="8" key="1">
    <citation type="journal article" date="2017" name="bioRxiv">
        <title>Comparative analysis of the genomes of Stylophora pistillata and Acropora digitifera provides evidence for extensive differences between species of corals.</title>
        <authorList>
            <person name="Voolstra C.R."/>
            <person name="Li Y."/>
            <person name="Liew Y.J."/>
            <person name="Baumgarten S."/>
            <person name="Zoccola D."/>
            <person name="Flot J.-F."/>
            <person name="Tambutte S."/>
            <person name="Allemand D."/>
            <person name="Aranda M."/>
        </authorList>
    </citation>
    <scope>NUCLEOTIDE SEQUENCE [LARGE SCALE GENOMIC DNA]</scope>
</reference>
<evidence type="ECO:0000256" key="5">
    <source>
        <dbReference type="ARBA" id="ARBA00023136"/>
    </source>
</evidence>
<feature type="transmembrane region" description="Helical" evidence="6">
    <location>
        <begin position="314"/>
        <end position="340"/>
    </location>
</feature>
<dbReference type="InterPro" id="IPR007237">
    <property type="entry name" value="CD20-like"/>
</dbReference>
<name>A0A2B4RG83_STYPI</name>
<proteinExistence type="inferred from homology"/>
<protein>
    <submittedName>
        <fullName evidence="7">Uncharacterized protein</fullName>
    </submittedName>
</protein>
<evidence type="ECO:0000313" key="8">
    <source>
        <dbReference type="Proteomes" id="UP000225706"/>
    </source>
</evidence>
<evidence type="ECO:0000256" key="3">
    <source>
        <dbReference type="ARBA" id="ARBA00022692"/>
    </source>
</evidence>
<dbReference type="GO" id="GO:0016020">
    <property type="term" value="C:membrane"/>
    <property type="evidence" value="ECO:0007669"/>
    <property type="project" value="UniProtKB-SubCell"/>
</dbReference>
<dbReference type="AlphaFoldDB" id="A0A2B4RG83"/>
<evidence type="ECO:0000256" key="1">
    <source>
        <dbReference type="ARBA" id="ARBA00004141"/>
    </source>
</evidence>
<dbReference type="Proteomes" id="UP000225706">
    <property type="component" value="Unassembled WGS sequence"/>
</dbReference>
<evidence type="ECO:0000256" key="4">
    <source>
        <dbReference type="ARBA" id="ARBA00022989"/>
    </source>
</evidence>
<dbReference type="InterPro" id="IPR030417">
    <property type="entry name" value="MS4A"/>
</dbReference>
<keyword evidence="4 6" id="KW-1133">Transmembrane helix</keyword>